<protein>
    <submittedName>
        <fullName evidence="2">Uncharacterized protein</fullName>
    </submittedName>
</protein>
<evidence type="ECO:0000313" key="2">
    <source>
        <dbReference type="EMBL" id="KPL15686.1"/>
    </source>
</evidence>
<reference evidence="2 3" key="1">
    <citation type="journal article" date="2015" name="Microbiome">
        <title>Genomic resolution of linkages in carbon, nitrogen, and sulfur cycling among widespread estuary sediment bacteria.</title>
        <authorList>
            <person name="Baker B.J."/>
            <person name="Lazar C.S."/>
            <person name="Teske A.P."/>
            <person name="Dick G.J."/>
        </authorList>
    </citation>
    <scope>NUCLEOTIDE SEQUENCE [LARGE SCALE GENOMIC DNA]</scope>
    <source>
        <strain evidence="2">SM1_77</strain>
    </source>
</reference>
<proteinExistence type="predicted"/>
<dbReference type="Proteomes" id="UP000050975">
    <property type="component" value="Unassembled WGS sequence"/>
</dbReference>
<gene>
    <name evidence="2" type="ORF">AMJ74_01000</name>
</gene>
<dbReference type="AlphaFoldDB" id="A0A0S8K114"/>
<accession>A0A0S8K114</accession>
<keyword evidence="1" id="KW-1133">Transmembrane helix</keyword>
<evidence type="ECO:0000313" key="3">
    <source>
        <dbReference type="Proteomes" id="UP000050975"/>
    </source>
</evidence>
<feature type="transmembrane region" description="Helical" evidence="1">
    <location>
        <begin position="33"/>
        <end position="53"/>
    </location>
</feature>
<keyword evidence="1" id="KW-0812">Transmembrane</keyword>
<comment type="caution">
    <text evidence="2">The sequence shown here is derived from an EMBL/GenBank/DDBJ whole genome shotgun (WGS) entry which is preliminary data.</text>
</comment>
<keyword evidence="1" id="KW-0472">Membrane</keyword>
<feature type="transmembrane region" description="Helical" evidence="1">
    <location>
        <begin position="60"/>
        <end position="80"/>
    </location>
</feature>
<name>A0A0S8K114_UNCW3</name>
<evidence type="ECO:0000256" key="1">
    <source>
        <dbReference type="SAM" id="Phobius"/>
    </source>
</evidence>
<organism evidence="2 3">
    <name type="scientific">candidate division WOR_3 bacterium SM1_77</name>
    <dbReference type="NCBI Taxonomy" id="1703778"/>
    <lineage>
        <taxon>Bacteria</taxon>
        <taxon>Bacteria division WOR-3</taxon>
    </lineage>
</organism>
<sequence>MGKILLIVFGLSLIIERVTEKILCLVPAHPKKIYAWIVSTALGLLICFVFRFGIMRELGLVSGSIIAAWLDYLVTGILLASGSEPVHSIVSALAIKKDEMQKRVKGV</sequence>
<dbReference type="EMBL" id="LJVE01000008">
    <property type="protein sequence ID" value="KPL15686.1"/>
    <property type="molecule type" value="Genomic_DNA"/>
</dbReference>